<gene>
    <name evidence="2" type="ORF">TKK_007767</name>
</gene>
<feature type="compositionally biased region" description="Basic residues" evidence="1">
    <location>
        <begin position="92"/>
        <end position="102"/>
    </location>
</feature>
<dbReference type="Proteomes" id="UP001627154">
    <property type="component" value="Unassembled WGS sequence"/>
</dbReference>
<proteinExistence type="predicted"/>
<feature type="compositionally biased region" description="Basic and acidic residues" evidence="1">
    <location>
        <begin position="273"/>
        <end position="317"/>
    </location>
</feature>
<evidence type="ECO:0000313" key="2">
    <source>
        <dbReference type="EMBL" id="KAL3398632.1"/>
    </source>
</evidence>
<dbReference type="EMBL" id="JBJJXI010000059">
    <property type="protein sequence ID" value="KAL3398632.1"/>
    <property type="molecule type" value="Genomic_DNA"/>
</dbReference>
<name>A0ABD2WZU3_9HYME</name>
<evidence type="ECO:0000256" key="1">
    <source>
        <dbReference type="SAM" id="MobiDB-lite"/>
    </source>
</evidence>
<feature type="compositionally biased region" description="Basic and acidic residues" evidence="1">
    <location>
        <begin position="103"/>
        <end position="116"/>
    </location>
</feature>
<feature type="compositionally biased region" description="Polar residues" evidence="1">
    <location>
        <begin position="156"/>
        <end position="168"/>
    </location>
</feature>
<keyword evidence="3" id="KW-1185">Reference proteome</keyword>
<evidence type="ECO:0000313" key="3">
    <source>
        <dbReference type="Proteomes" id="UP001627154"/>
    </source>
</evidence>
<feature type="region of interest" description="Disordered" evidence="1">
    <location>
        <begin position="92"/>
        <end position="168"/>
    </location>
</feature>
<accession>A0ABD2WZU3</accession>
<sequence length="488" mass="56488">MSIRSVNNLNYCTTKLHQLIAMNPKNVSSDDSSDEEEILRDFDKEAQLKKSANKIGYKPKKSLTLNWDQIMNFMNNAPDDAYLGTKHLGERRRWRRRRRRRDVKREEMQHKKWKEKEKRRRNRVYKLLETKWPQQQRSGARSHTHTRTHLRDASKPESTSVRQRQSLEGLTARETLLTPWLPRRLSSPLYTSSTYTRACVQACAQYSAAATPLASRIAHDERAMFNLLSDEIFMGVDKTVTYQILERSSSSFDVERKEEHRERHRSRNARVRIAVDTERDERDGKKSNRSSSENERKIKVVGETIEEKNKKQRGSEKKRTRKKERAACVRESSRAEPRGSVCIHGCTRQQPSANDAEILQSALTILYMRSSGAEEQRRCSRRECCSHRAPCTCGRSDSPRSDALIRASVSRLALLRRTSRVSENFSARRRHARGVVRVPGKLRRAASRRGNMGRCVYAAARISACDARDTKEKKTRLESGDVPFKGEK</sequence>
<reference evidence="2 3" key="1">
    <citation type="journal article" date="2024" name="bioRxiv">
        <title>A reference genome for Trichogramma kaykai: A tiny desert-dwelling parasitoid wasp with competing sex-ratio distorters.</title>
        <authorList>
            <person name="Culotta J."/>
            <person name="Lindsey A.R."/>
        </authorList>
    </citation>
    <scope>NUCLEOTIDE SEQUENCE [LARGE SCALE GENOMIC DNA]</scope>
    <source>
        <strain evidence="2 3">KSX58</strain>
    </source>
</reference>
<protein>
    <submittedName>
        <fullName evidence="2">Uncharacterized protein</fullName>
    </submittedName>
</protein>
<organism evidence="2 3">
    <name type="scientific">Trichogramma kaykai</name>
    <dbReference type="NCBI Taxonomy" id="54128"/>
    <lineage>
        <taxon>Eukaryota</taxon>
        <taxon>Metazoa</taxon>
        <taxon>Ecdysozoa</taxon>
        <taxon>Arthropoda</taxon>
        <taxon>Hexapoda</taxon>
        <taxon>Insecta</taxon>
        <taxon>Pterygota</taxon>
        <taxon>Neoptera</taxon>
        <taxon>Endopterygota</taxon>
        <taxon>Hymenoptera</taxon>
        <taxon>Apocrita</taxon>
        <taxon>Proctotrupomorpha</taxon>
        <taxon>Chalcidoidea</taxon>
        <taxon>Trichogrammatidae</taxon>
        <taxon>Trichogramma</taxon>
    </lineage>
</organism>
<dbReference type="AlphaFoldDB" id="A0ABD2WZU3"/>
<feature type="region of interest" description="Disordered" evidence="1">
    <location>
        <begin position="251"/>
        <end position="330"/>
    </location>
</feature>
<comment type="caution">
    <text evidence="2">The sequence shown here is derived from an EMBL/GenBank/DDBJ whole genome shotgun (WGS) entry which is preliminary data.</text>
</comment>